<evidence type="ECO:0000313" key="2">
    <source>
        <dbReference type="Proteomes" id="UP000070252"/>
    </source>
</evidence>
<name>A0ABR5STD8_9BACL</name>
<comment type="caution">
    <text evidence="1">The sequence shown here is derived from an EMBL/GenBank/DDBJ whole genome shotgun (WGS) entry which is preliminary data.</text>
</comment>
<dbReference type="EMBL" id="LIPY01000115">
    <property type="protein sequence ID" value="KWX74294.1"/>
    <property type="molecule type" value="Genomic_DNA"/>
</dbReference>
<organism evidence="1 2">
    <name type="scientific">Paenibacillus jilunlii</name>
    <dbReference type="NCBI Taxonomy" id="682956"/>
    <lineage>
        <taxon>Bacteria</taxon>
        <taxon>Bacillati</taxon>
        <taxon>Bacillota</taxon>
        <taxon>Bacilli</taxon>
        <taxon>Bacillales</taxon>
        <taxon>Paenibacillaceae</taxon>
        <taxon>Paenibacillus</taxon>
    </lineage>
</organism>
<sequence>MVRVRDFRYKDLGPAYIDGFLYPDKALHREMQCKHGWYHGRSTFRPSRAVFCAWEAEGFFVARNLNS</sequence>
<reference evidence="1 2" key="1">
    <citation type="submission" date="2015-08" db="EMBL/GenBank/DDBJ databases">
        <title>Genome of Paenibacillus jilunlii.</title>
        <authorList>
            <person name="Sant'Anna F.H."/>
            <person name="Ambrosini A."/>
            <person name="Souza R."/>
            <person name="Bach E."/>
            <person name="Fernandes G."/>
            <person name="Balsanelli E."/>
            <person name="Baura V.A."/>
            <person name="Pedrosa F.O."/>
            <person name="Souza E.M."/>
            <person name="Passaglia L."/>
        </authorList>
    </citation>
    <scope>NUCLEOTIDE SEQUENCE [LARGE SCALE GENOMIC DNA]</scope>
    <source>
        <strain evidence="1 2">DSM 23019</strain>
    </source>
</reference>
<dbReference type="Proteomes" id="UP000070252">
    <property type="component" value="Unassembled WGS sequence"/>
</dbReference>
<evidence type="ECO:0000313" key="1">
    <source>
        <dbReference type="EMBL" id="KWX74294.1"/>
    </source>
</evidence>
<proteinExistence type="predicted"/>
<gene>
    <name evidence="1" type="ORF">AML91_16195</name>
</gene>
<protein>
    <submittedName>
        <fullName evidence="1">Uncharacterized protein</fullName>
    </submittedName>
</protein>
<accession>A0ABR5STD8</accession>
<keyword evidence="2" id="KW-1185">Reference proteome</keyword>